<comment type="caution">
    <text evidence="4">The sequence shown here is derived from an EMBL/GenBank/DDBJ whole genome shotgun (WGS) entry which is preliminary data.</text>
</comment>
<dbReference type="InterPro" id="IPR026881">
    <property type="entry name" value="WYL_dom"/>
</dbReference>
<dbReference type="RefSeq" id="WP_187819548.1">
    <property type="nucleotide sequence ID" value="NZ_JACTVJ010000034.1"/>
</dbReference>
<dbReference type="Pfam" id="PF13280">
    <property type="entry name" value="WYL"/>
    <property type="match status" value="1"/>
</dbReference>
<dbReference type="PROSITE" id="PS52050">
    <property type="entry name" value="WYL"/>
    <property type="match status" value="1"/>
</dbReference>
<dbReference type="InterPro" id="IPR032830">
    <property type="entry name" value="XPB/Ssl2_N"/>
</dbReference>
<dbReference type="EMBL" id="JACTVJ010000034">
    <property type="protein sequence ID" value="MBC9719120.1"/>
    <property type="molecule type" value="Genomic_DNA"/>
</dbReference>
<keyword evidence="4" id="KW-0347">Helicase</keyword>
<keyword evidence="4" id="KW-0067">ATP-binding</keyword>
<accession>A0ABR7SUF6</accession>
<feature type="domain" description="WYL" evidence="2">
    <location>
        <begin position="746"/>
        <end position="805"/>
    </location>
</feature>
<evidence type="ECO:0000259" key="3">
    <source>
        <dbReference type="Pfam" id="PF13625"/>
    </source>
</evidence>
<evidence type="ECO:0000259" key="2">
    <source>
        <dbReference type="Pfam" id="PF13280"/>
    </source>
</evidence>
<keyword evidence="5" id="KW-1185">Reference proteome</keyword>
<keyword evidence="4" id="KW-0547">Nucleotide-binding</keyword>
<dbReference type="Proteomes" id="UP000642284">
    <property type="component" value="Unassembled WGS sequence"/>
</dbReference>
<sequence length="808" mass="84918">MKSRSTLATWLGSLDDSRLARVLVTRKDAMSPPEPRSVGELADRLQRPGSVALALPQLALPHLQAAEALAALGAPASHAALAQLLGATHDEGTRALDAVLRELADHALVWPDGDGKLRMTAPLRQAWDTPLGLDVALEELLAGTASDELRGMLVTLGLKPPGTKQQRLAALVEHHRDPEQIASAVAKAPAAARKLLDRRAEGLPRQPQFIAFGTPDPSSEPGERWALDRGLLVQDRRRYGPARMPAEVALALRGPGWHAPFQPTAPSPKLAPVTPPEVDREASAAATAFAASAASVLSVCSVAAPTRLKSGGIGARELVRICKAAHADDAVVRIVLETSYAAGLLGRDGDHVVPTEAYDAWAEREPSEQFAVLLQAWKNLTLTPAQARDEDNKALPAVAGAPPCGGCVQARLGLLAAAAQLPAGQGARAASELGPLIAWHRPLADSSPQNGTPFAAVIHEAELLGVLARGALSTLGVHLRTGDAEGLSTECRRLLPSATAVARIGADLTAVVTGTPSTRLAALLDSVADRETSGTASAWRFSSSSIRRALDAGLTPEDITADLATVAAGSLPQPLAYLIADTARSHGRVRIAPAACVLHSDEPALLAELAAHRGLAKLGLRQLAPTVLISRSPLATTLAALRAEGYAPVAETGDGTVRIDKVRPRRATTLVPSPRGAGRRDSRRSNPALTERTPATVDPNTLATRLLAAPPTLPDPAPLEGGVPFGTDTEEIVAGWAKRLPYSDVRQLAHAIDTSEAITVEYVATSGSRTVRTLSRLTLDPPYLEGWCHLREAERVFTLSRIHSVMPD</sequence>
<reference evidence="4 5" key="1">
    <citation type="submission" date="2020-08" db="EMBL/GenBank/DDBJ databases">
        <title>Genemic of Streptomyces polyaspartic.</title>
        <authorList>
            <person name="Liu W."/>
        </authorList>
    </citation>
    <scope>NUCLEOTIDE SEQUENCE [LARGE SCALE GENOMIC DNA]</scope>
    <source>
        <strain evidence="4 5">TRM66268-LWL</strain>
    </source>
</reference>
<evidence type="ECO:0000256" key="1">
    <source>
        <dbReference type="SAM" id="MobiDB-lite"/>
    </source>
</evidence>
<feature type="region of interest" description="Disordered" evidence="1">
    <location>
        <begin position="667"/>
        <end position="699"/>
    </location>
</feature>
<dbReference type="Pfam" id="PF13625">
    <property type="entry name" value="Helicase_C_3"/>
    <property type="match status" value="1"/>
</dbReference>
<gene>
    <name evidence="4" type="ORF">H9Y04_42080</name>
</gene>
<name>A0ABR7SUF6_9ACTN</name>
<organism evidence="4 5">
    <name type="scientific">Streptomyces polyasparticus</name>
    <dbReference type="NCBI Taxonomy" id="2767826"/>
    <lineage>
        <taxon>Bacteria</taxon>
        <taxon>Bacillati</taxon>
        <taxon>Actinomycetota</taxon>
        <taxon>Actinomycetes</taxon>
        <taxon>Kitasatosporales</taxon>
        <taxon>Streptomycetaceae</taxon>
        <taxon>Streptomyces</taxon>
    </lineage>
</organism>
<evidence type="ECO:0000313" key="5">
    <source>
        <dbReference type="Proteomes" id="UP000642284"/>
    </source>
</evidence>
<proteinExistence type="predicted"/>
<dbReference type="GO" id="GO:0004386">
    <property type="term" value="F:helicase activity"/>
    <property type="evidence" value="ECO:0007669"/>
    <property type="project" value="UniProtKB-KW"/>
</dbReference>
<feature type="domain" description="Helicase XPB/Ssl2 N-terminal" evidence="3">
    <location>
        <begin position="505"/>
        <end position="624"/>
    </location>
</feature>
<protein>
    <submittedName>
        <fullName evidence="4">Helicase-associated domain-containing protein</fullName>
    </submittedName>
</protein>
<keyword evidence="4" id="KW-0378">Hydrolase</keyword>
<evidence type="ECO:0000313" key="4">
    <source>
        <dbReference type="EMBL" id="MBC9719120.1"/>
    </source>
</evidence>